<dbReference type="PANTHER" id="PTHR43549:SF3">
    <property type="entry name" value="MULTIDRUG RESISTANCE PROTEIN YPNP-RELATED"/>
    <property type="match status" value="1"/>
</dbReference>
<comment type="subcellular location">
    <subcellularLocation>
        <location evidence="1">Cell inner membrane</location>
        <topology evidence="1">Multi-pass membrane protein</topology>
    </subcellularLocation>
</comment>
<keyword evidence="6 7" id="KW-0472">Membrane</keyword>
<proteinExistence type="predicted"/>
<accession>A0ABV6BGW9</accession>
<evidence type="ECO:0000256" key="6">
    <source>
        <dbReference type="ARBA" id="ARBA00023136"/>
    </source>
</evidence>
<feature type="transmembrane region" description="Helical" evidence="7">
    <location>
        <begin position="394"/>
        <end position="414"/>
    </location>
</feature>
<feature type="transmembrane region" description="Helical" evidence="7">
    <location>
        <begin position="27"/>
        <end position="48"/>
    </location>
</feature>
<dbReference type="EMBL" id="JBHLXP010000005">
    <property type="protein sequence ID" value="MFC0050096.1"/>
    <property type="molecule type" value="Genomic_DNA"/>
</dbReference>
<evidence type="ECO:0000313" key="9">
    <source>
        <dbReference type="Proteomes" id="UP001589813"/>
    </source>
</evidence>
<keyword evidence="3" id="KW-1003">Cell membrane</keyword>
<dbReference type="InterPro" id="IPR048279">
    <property type="entry name" value="MdtK-like"/>
</dbReference>
<dbReference type="PIRSF" id="PIRSF006603">
    <property type="entry name" value="DinF"/>
    <property type="match status" value="1"/>
</dbReference>
<dbReference type="RefSeq" id="WP_377247233.1">
    <property type="nucleotide sequence ID" value="NZ_JBHLXP010000005.1"/>
</dbReference>
<feature type="transmembrane region" description="Helical" evidence="7">
    <location>
        <begin position="277"/>
        <end position="298"/>
    </location>
</feature>
<feature type="transmembrane region" description="Helical" evidence="7">
    <location>
        <begin position="363"/>
        <end position="382"/>
    </location>
</feature>
<keyword evidence="4 7" id="KW-0812">Transmembrane</keyword>
<reference evidence="8 9" key="1">
    <citation type="submission" date="2024-09" db="EMBL/GenBank/DDBJ databases">
        <authorList>
            <person name="Sun Q."/>
            <person name="Mori K."/>
        </authorList>
    </citation>
    <scope>NUCLEOTIDE SEQUENCE [LARGE SCALE GENOMIC DNA]</scope>
    <source>
        <strain evidence="8 9">KCTC 23315</strain>
    </source>
</reference>
<keyword evidence="5 7" id="KW-1133">Transmembrane helix</keyword>
<dbReference type="PANTHER" id="PTHR43549">
    <property type="entry name" value="MULTIDRUG RESISTANCE PROTEIN YPNP-RELATED"/>
    <property type="match status" value="1"/>
</dbReference>
<protein>
    <submittedName>
        <fullName evidence="8">MATE family efflux transporter</fullName>
    </submittedName>
</protein>
<evidence type="ECO:0000256" key="5">
    <source>
        <dbReference type="ARBA" id="ARBA00022989"/>
    </source>
</evidence>
<dbReference type="InterPro" id="IPR052031">
    <property type="entry name" value="Membrane_Transporter-Flippase"/>
</dbReference>
<keyword evidence="2" id="KW-0813">Transport</keyword>
<gene>
    <name evidence="8" type="ORF">ACFFJP_17470</name>
</gene>
<feature type="transmembrane region" description="Helical" evidence="7">
    <location>
        <begin position="245"/>
        <end position="271"/>
    </location>
</feature>
<organism evidence="8 9">
    <name type="scientific">Rheinheimera tilapiae</name>
    <dbReference type="NCBI Taxonomy" id="875043"/>
    <lineage>
        <taxon>Bacteria</taxon>
        <taxon>Pseudomonadati</taxon>
        <taxon>Pseudomonadota</taxon>
        <taxon>Gammaproteobacteria</taxon>
        <taxon>Chromatiales</taxon>
        <taxon>Chromatiaceae</taxon>
        <taxon>Rheinheimera</taxon>
    </lineage>
</organism>
<dbReference type="InterPro" id="IPR002528">
    <property type="entry name" value="MATE_fam"/>
</dbReference>
<sequence length="459" mass="49151">MSAVQSAKIDMTQGDIRQILTRMTIPMLFGMITLMSFNLVDTFFISMLGTHELAAVSFTFPVTFTVISLAIGLSIGTSALIAKAHGSGDSAMARADGLAALWLSAYLVAILSLLGYLGMEPLFRLMGATDDTLPFIHDYMSWWFAGSVLLITPMIGNAVLRAAGDTKTPSLMMASSGVINAILDPILIFGWGPIPAMGVEGASIASVISWAVSFSLILYLIVVRRKLVDGGHQSPAEFIRISRRILQIGLPAAGANMLTPLAMAILTAVMASYGAHAVAAFGVGARIESIACLVVLALSMTLPPFVSQNLGGCQLGRVEAGYQLCIRFVLKWQFAVYLLLALTAPFIAHLFSTEPAVERLICWFIWILPLGYGLQGVVILTNSSLNALHLPMRALALSVVRLFVFYVPIAWLGGKLFGVLGVYGGALSANVFIALIAYLWFQRSLNGLQQKEAVDGKAV</sequence>
<evidence type="ECO:0000256" key="2">
    <source>
        <dbReference type="ARBA" id="ARBA00022448"/>
    </source>
</evidence>
<comment type="caution">
    <text evidence="8">The sequence shown here is derived from an EMBL/GenBank/DDBJ whole genome shotgun (WGS) entry which is preliminary data.</text>
</comment>
<feature type="transmembrane region" description="Helical" evidence="7">
    <location>
        <begin position="420"/>
        <end position="441"/>
    </location>
</feature>
<evidence type="ECO:0000256" key="3">
    <source>
        <dbReference type="ARBA" id="ARBA00022475"/>
    </source>
</evidence>
<evidence type="ECO:0000256" key="1">
    <source>
        <dbReference type="ARBA" id="ARBA00004429"/>
    </source>
</evidence>
<feature type="transmembrane region" description="Helical" evidence="7">
    <location>
        <begin position="334"/>
        <end position="351"/>
    </location>
</feature>
<feature type="transmembrane region" description="Helical" evidence="7">
    <location>
        <begin position="97"/>
        <end position="119"/>
    </location>
</feature>
<evidence type="ECO:0000256" key="4">
    <source>
        <dbReference type="ARBA" id="ARBA00022692"/>
    </source>
</evidence>
<feature type="transmembrane region" description="Helical" evidence="7">
    <location>
        <begin position="139"/>
        <end position="160"/>
    </location>
</feature>
<dbReference type="Proteomes" id="UP001589813">
    <property type="component" value="Unassembled WGS sequence"/>
</dbReference>
<keyword evidence="9" id="KW-1185">Reference proteome</keyword>
<evidence type="ECO:0000313" key="8">
    <source>
        <dbReference type="EMBL" id="MFC0050096.1"/>
    </source>
</evidence>
<evidence type="ECO:0000256" key="7">
    <source>
        <dbReference type="SAM" id="Phobius"/>
    </source>
</evidence>
<name>A0ABV6BGW9_9GAMM</name>
<dbReference type="NCBIfam" id="TIGR00797">
    <property type="entry name" value="matE"/>
    <property type="match status" value="1"/>
</dbReference>
<feature type="transmembrane region" description="Helical" evidence="7">
    <location>
        <begin position="204"/>
        <end position="224"/>
    </location>
</feature>
<feature type="transmembrane region" description="Helical" evidence="7">
    <location>
        <begin position="54"/>
        <end position="76"/>
    </location>
</feature>
<feature type="transmembrane region" description="Helical" evidence="7">
    <location>
        <begin position="172"/>
        <end position="192"/>
    </location>
</feature>
<dbReference type="Pfam" id="PF01554">
    <property type="entry name" value="MatE"/>
    <property type="match status" value="2"/>
</dbReference>